<comment type="similarity">
    <text evidence="1">Belongs to the LysR transcriptional regulatory family.</text>
</comment>
<dbReference type="InterPro" id="IPR058163">
    <property type="entry name" value="LysR-type_TF_proteobact-type"/>
</dbReference>
<evidence type="ECO:0000256" key="3">
    <source>
        <dbReference type="ARBA" id="ARBA00023125"/>
    </source>
</evidence>
<dbReference type="Gene3D" id="1.10.10.10">
    <property type="entry name" value="Winged helix-like DNA-binding domain superfamily/Winged helix DNA-binding domain"/>
    <property type="match status" value="1"/>
</dbReference>
<dbReference type="Pfam" id="PF00126">
    <property type="entry name" value="HTH_1"/>
    <property type="match status" value="1"/>
</dbReference>
<keyword evidence="4" id="KW-0804">Transcription</keyword>
<evidence type="ECO:0000256" key="1">
    <source>
        <dbReference type="ARBA" id="ARBA00009437"/>
    </source>
</evidence>
<dbReference type="PROSITE" id="PS50931">
    <property type="entry name" value="HTH_LYSR"/>
    <property type="match status" value="1"/>
</dbReference>
<feature type="domain" description="HTH lysR-type" evidence="5">
    <location>
        <begin position="9"/>
        <end position="66"/>
    </location>
</feature>
<evidence type="ECO:0000256" key="2">
    <source>
        <dbReference type="ARBA" id="ARBA00023015"/>
    </source>
</evidence>
<dbReference type="PANTHER" id="PTHR30537">
    <property type="entry name" value="HTH-TYPE TRANSCRIPTIONAL REGULATOR"/>
    <property type="match status" value="1"/>
</dbReference>
<dbReference type="InterPro" id="IPR000847">
    <property type="entry name" value="LysR_HTH_N"/>
</dbReference>
<gene>
    <name evidence="6" type="ORF">SAMN05443551_3635</name>
</gene>
<keyword evidence="3" id="KW-0238">DNA-binding</keyword>
<dbReference type="SUPFAM" id="SSF53850">
    <property type="entry name" value="Periplasmic binding protein-like II"/>
    <property type="match status" value="1"/>
</dbReference>
<dbReference type="Pfam" id="PF03466">
    <property type="entry name" value="LysR_substrate"/>
    <property type="match status" value="1"/>
</dbReference>
<protein>
    <submittedName>
        <fullName evidence="6">Transcriptional regulator, LysR family</fullName>
    </submittedName>
</protein>
<proteinExistence type="inferred from homology"/>
<evidence type="ECO:0000259" key="5">
    <source>
        <dbReference type="PROSITE" id="PS50931"/>
    </source>
</evidence>
<dbReference type="InterPro" id="IPR036390">
    <property type="entry name" value="WH_DNA-bd_sf"/>
</dbReference>
<dbReference type="PANTHER" id="PTHR30537:SF3">
    <property type="entry name" value="TRANSCRIPTIONAL REGULATORY PROTEIN"/>
    <property type="match status" value="1"/>
</dbReference>
<reference evidence="6 7" key="1">
    <citation type="submission" date="2016-11" db="EMBL/GenBank/DDBJ databases">
        <authorList>
            <person name="Jaros S."/>
            <person name="Januszkiewicz K."/>
            <person name="Wedrychowicz H."/>
        </authorList>
    </citation>
    <scope>NUCLEOTIDE SEQUENCE [LARGE SCALE GENOMIC DNA]</scope>
    <source>
        <strain evidence="6 7">DSM 29431</strain>
    </source>
</reference>
<evidence type="ECO:0000256" key="4">
    <source>
        <dbReference type="ARBA" id="ARBA00023163"/>
    </source>
</evidence>
<dbReference type="SUPFAM" id="SSF46785">
    <property type="entry name" value="Winged helix' DNA-binding domain"/>
    <property type="match status" value="1"/>
</dbReference>
<dbReference type="AlphaFoldDB" id="A0A1M5X0Q3"/>
<dbReference type="GO" id="GO:0006351">
    <property type="term" value="P:DNA-templated transcription"/>
    <property type="evidence" value="ECO:0007669"/>
    <property type="project" value="TreeGrafter"/>
</dbReference>
<dbReference type="GO" id="GO:0003700">
    <property type="term" value="F:DNA-binding transcription factor activity"/>
    <property type="evidence" value="ECO:0007669"/>
    <property type="project" value="InterPro"/>
</dbReference>
<dbReference type="EMBL" id="FQXC01000005">
    <property type="protein sequence ID" value="SHH93202.1"/>
    <property type="molecule type" value="Genomic_DNA"/>
</dbReference>
<dbReference type="InterPro" id="IPR005119">
    <property type="entry name" value="LysR_subst-bd"/>
</dbReference>
<keyword evidence="2" id="KW-0805">Transcription regulation</keyword>
<sequence>MGFMNETPPSLDDLALFASVAQSGSLSAASRATKTPLPTLSRRMAQLERQLDRTLFQRGPSGYALTAEGRALADELTGLEDTRRRVARWWAAETGPSVVRITTGFWTARAIAHGLNPDMSRDWRPHFVAATAALDLARREADIGVRNAPPEHPWLARKQLATVHFAFYGKPGVNGIVATPPNVRSQRWLHENHGTEITCLASDPRLCLDLALAGHGRLLLPTFAGDTIAALERMSDPVPDLTHEAWLVAHQDARHDPPIRAAIDEITSILRVG</sequence>
<keyword evidence="7" id="KW-1185">Reference proteome</keyword>
<dbReference type="InterPro" id="IPR036388">
    <property type="entry name" value="WH-like_DNA-bd_sf"/>
</dbReference>
<dbReference type="Proteomes" id="UP000184221">
    <property type="component" value="Unassembled WGS sequence"/>
</dbReference>
<evidence type="ECO:0000313" key="6">
    <source>
        <dbReference type="EMBL" id="SHH93202.1"/>
    </source>
</evidence>
<organism evidence="6 7">
    <name type="scientific">Marivita hallyeonensis</name>
    <dbReference type="NCBI Taxonomy" id="996342"/>
    <lineage>
        <taxon>Bacteria</taxon>
        <taxon>Pseudomonadati</taxon>
        <taxon>Pseudomonadota</taxon>
        <taxon>Alphaproteobacteria</taxon>
        <taxon>Rhodobacterales</taxon>
        <taxon>Roseobacteraceae</taxon>
        <taxon>Marivita</taxon>
    </lineage>
</organism>
<evidence type="ECO:0000313" key="7">
    <source>
        <dbReference type="Proteomes" id="UP000184221"/>
    </source>
</evidence>
<name>A0A1M5X0Q3_9RHOB</name>
<dbReference type="GO" id="GO:0043565">
    <property type="term" value="F:sequence-specific DNA binding"/>
    <property type="evidence" value="ECO:0007669"/>
    <property type="project" value="TreeGrafter"/>
</dbReference>
<accession>A0A1M5X0Q3</accession>